<evidence type="ECO:0000313" key="1">
    <source>
        <dbReference type="EMBL" id="AIF12984.1"/>
    </source>
</evidence>
<dbReference type="EMBL" id="KF900960">
    <property type="protein sequence ID" value="AIF12984.1"/>
    <property type="molecule type" value="Genomic_DNA"/>
</dbReference>
<organism evidence="1">
    <name type="scientific">uncultured marine group II/III euryarchaeote KM3_59_B11</name>
    <dbReference type="NCBI Taxonomy" id="1456466"/>
    <lineage>
        <taxon>Archaea</taxon>
        <taxon>Methanobacteriati</taxon>
        <taxon>Methanobacteriota</taxon>
        <taxon>environmental samples</taxon>
    </lineage>
</organism>
<proteinExistence type="predicted"/>
<protein>
    <submittedName>
        <fullName evidence="1">Uncharacterized protein</fullName>
    </submittedName>
</protein>
<accession>A0A075HAL4</accession>
<reference evidence="1" key="1">
    <citation type="journal article" date="2014" name="Genome Biol. Evol.">
        <title>Pangenome evidence for extensive interdomain horizontal transfer affecting lineage core and shell genes in uncultured planktonic thaumarchaeota and euryarchaeota.</title>
        <authorList>
            <person name="Deschamps P."/>
            <person name="Zivanovic Y."/>
            <person name="Moreira D."/>
            <person name="Rodriguez-Valera F."/>
            <person name="Lopez-Garcia P."/>
        </authorList>
    </citation>
    <scope>NUCLEOTIDE SEQUENCE</scope>
</reference>
<dbReference type="AlphaFoldDB" id="A0A075HAL4"/>
<name>A0A075HAL4_9EURY</name>
<sequence length="104" mass="11828">MECQLCALPAGDSAWRITDCPGCGLPLLLWGAHDTEPSRAQRREMRAALRQHGNVRYGRGNFLIDRFPSEFPDHFHWHCRPNLNPQLVEERALAHGQQLARDGS</sequence>